<keyword evidence="4" id="KW-1185">Reference proteome</keyword>
<proteinExistence type="predicted"/>
<feature type="signal peptide" evidence="2">
    <location>
        <begin position="1"/>
        <end position="17"/>
    </location>
</feature>
<evidence type="ECO:0000256" key="1">
    <source>
        <dbReference type="SAM" id="MobiDB-lite"/>
    </source>
</evidence>
<protein>
    <submittedName>
        <fullName evidence="3">Uncharacterized protein</fullName>
    </submittedName>
</protein>
<keyword evidence="2" id="KW-0732">Signal</keyword>
<evidence type="ECO:0000256" key="2">
    <source>
        <dbReference type="SAM" id="SignalP"/>
    </source>
</evidence>
<organism evidence="3 4">
    <name type="scientific">Cyclostephanos tholiformis</name>
    <dbReference type="NCBI Taxonomy" id="382380"/>
    <lineage>
        <taxon>Eukaryota</taxon>
        <taxon>Sar</taxon>
        <taxon>Stramenopiles</taxon>
        <taxon>Ochrophyta</taxon>
        <taxon>Bacillariophyta</taxon>
        <taxon>Coscinodiscophyceae</taxon>
        <taxon>Thalassiosirophycidae</taxon>
        <taxon>Stephanodiscales</taxon>
        <taxon>Stephanodiscaceae</taxon>
        <taxon>Cyclostephanos</taxon>
    </lineage>
</organism>
<feature type="region of interest" description="Disordered" evidence="1">
    <location>
        <begin position="41"/>
        <end position="65"/>
    </location>
</feature>
<evidence type="ECO:0000313" key="3">
    <source>
        <dbReference type="EMBL" id="KAL3809375.1"/>
    </source>
</evidence>
<comment type="caution">
    <text evidence="3">The sequence shown here is derived from an EMBL/GenBank/DDBJ whole genome shotgun (WGS) entry which is preliminary data.</text>
</comment>
<dbReference type="EMBL" id="JALLPB020000413">
    <property type="protein sequence ID" value="KAL3809375.1"/>
    <property type="molecule type" value="Genomic_DNA"/>
</dbReference>
<sequence length="642" mass="69363">MKLPLSVFFYFCLASGGFEVNGGGHASTNSVTAFAPPSVVHQQRRRGLGRSETTSNTSLGVGIHEPSASAAADENFVRREMAFRQVLREVGQARDYLDWLVLTEGGGVGGGGVGEDVKAAARASPTAAASDDVVELLGGGAPPPPAGESTPPPAGTVYRPSLRLDLGSTVILSGSPDLNPTLLGVLNNNFFGAESVPNFDFKLIRALVPDVSSARKRAIGREARYGGLLDKLVVEPCTSDLPSPVELEGASSWIVQLPSAVDAASILPRIASLAKDSTSLKNVVVMVVGVNDATMAGVGDGWEAMVEMSDGGNAFRCTMLAVDGMYEGSDGGGYYHLEPLFLDHPSSSSNALLTSSMLSSSSSRRLSAKLAYRLLAHSLALDCTSGKALAAYEYAPEEVESLLTPCAEGEFAMRDDTTGEEVPDVHGDVKLAGRIIQAMREAGFTPVMEMDILVGRGLAVFTLIFPHTRSTSPTHPTRRMHSAPPATASPGPNRHATSRTRRLWPCSRRKALRGGPLRRPRPPKRKIDIEGIAKEWATKEYTLRMLNGDIDDSLSEKDFLISVWDQALAEGAKAYDFINSEVYELEKKRKKEALVDVEDRLFWDGMPPLMRKKREKMVERVKKQYMDLLSEEELERIILTSE</sequence>
<dbReference type="AlphaFoldDB" id="A0ABD3R8Q4"/>
<gene>
    <name evidence="3" type="ORF">ACHAXA_007451</name>
</gene>
<accession>A0ABD3R8Q4</accession>
<evidence type="ECO:0000313" key="4">
    <source>
        <dbReference type="Proteomes" id="UP001530377"/>
    </source>
</evidence>
<feature type="chain" id="PRO_5044856752" evidence="2">
    <location>
        <begin position="18"/>
        <end position="642"/>
    </location>
</feature>
<feature type="region of interest" description="Disordered" evidence="1">
    <location>
        <begin position="470"/>
        <end position="505"/>
    </location>
</feature>
<name>A0ABD3R8Q4_9STRA</name>
<reference evidence="3 4" key="1">
    <citation type="submission" date="2024-10" db="EMBL/GenBank/DDBJ databases">
        <title>Updated reference genomes for cyclostephanoid diatoms.</title>
        <authorList>
            <person name="Roberts W.R."/>
            <person name="Alverson A.J."/>
        </authorList>
    </citation>
    <scope>NUCLEOTIDE SEQUENCE [LARGE SCALE GENOMIC DNA]</scope>
    <source>
        <strain evidence="3 4">AJA228-03</strain>
    </source>
</reference>
<feature type="compositionally biased region" description="Basic residues" evidence="1">
    <location>
        <begin position="496"/>
        <end position="505"/>
    </location>
</feature>
<dbReference type="Proteomes" id="UP001530377">
    <property type="component" value="Unassembled WGS sequence"/>
</dbReference>